<name>A0A238XSM5_9PROT</name>
<evidence type="ECO:0000313" key="5">
    <source>
        <dbReference type="Proteomes" id="UP000198305"/>
    </source>
</evidence>
<dbReference type="EMBL" id="FZOA01000001">
    <property type="protein sequence ID" value="SNR61995.1"/>
    <property type="molecule type" value="Genomic_DNA"/>
</dbReference>
<evidence type="ECO:0000256" key="2">
    <source>
        <dbReference type="ARBA" id="ARBA00023315"/>
    </source>
</evidence>
<dbReference type="Gene3D" id="3.40.630.30">
    <property type="match status" value="1"/>
</dbReference>
<dbReference type="PROSITE" id="PS51186">
    <property type="entry name" value="GNAT"/>
    <property type="match status" value="1"/>
</dbReference>
<reference evidence="5" key="1">
    <citation type="submission" date="2017-06" db="EMBL/GenBank/DDBJ databases">
        <authorList>
            <person name="Varghese N."/>
            <person name="Submissions S."/>
        </authorList>
    </citation>
    <scope>NUCLEOTIDE SEQUENCE [LARGE SCALE GENOMIC DNA]</scope>
    <source>
        <strain evidence="5">Ca-68</strain>
    </source>
</reference>
<dbReference type="GO" id="GO:0016747">
    <property type="term" value="F:acyltransferase activity, transferring groups other than amino-acyl groups"/>
    <property type="evidence" value="ECO:0007669"/>
    <property type="project" value="InterPro"/>
</dbReference>
<evidence type="ECO:0000259" key="3">
    <source>
        <dbReference type="PROSITE" id="PS51186"/>
    </source>
</evidence>
<evidence type="ECO:0000256" key="1">
    <source>
        <dbReference type="ARBA" id="ARBA00022679"/>
    </source>
</evidence>
<keyword evidence="5" id="KW-1185">Reference proteome</keyword>
<dbReference type="Pfam" id="PF13673">
    <property type="entry name" value="Acetyltransf_10"/>
    <property type="match status" value="1"/>
</dbReference>
<protein>
    <submittedName>
        <fullName evidence="4">Predicted N-acyltransferase, GNAT family</fullName>
    </submittedName>
</protein>
<dbReference type="SUPFAM" id="SSF55729">
    <property type="entry name" value="Acyl-CoA N-acyltransferases (Nat)"/>
    <property type="match status" value="1"/>
</dbReference>
<keyword evidence="2 4" id="KW-0012">Acyltransferase</keyword>
<dbReference type="InterPro" id="IPR016181">
    <property type="entry name" value="Acyl_CoA_acyltransferase"/>
</dbReference>
<dbReference type="OrthoDB" id="9796171at2"/>
<dbReference type="InterPro" id="IPR000182">
    <property type="entry name" value="GNAT_dom"/>
</dbReference>
<dbReference type="PANTHER" id="PTHR43877">
    <property type="entry name" value="AMINOALKYLPHOSPHONATE N-ACETYLTRANSFERASE-RELATED-RELATED"/>
    <property type="match status" value="1"/>
</dbReference>
<organism evidence="4 5">
    <name type="scientific">Methylobacillus rhizosphaerae</name>
    <dbReference type="NCBI Taxonomy" id="551994"/>
    <lineage>
        <taxon>Bacteria</taxon>
        <taxon>Pseudomonadati</taxon>
        <taxon>Pseudomonadota</taxon>
        <taxon>Betaproteobacteria</taxon>
        <taxon>Nitrosomonadales</taxon>
        <taxon>Methylophilaceae</taxon>
        <taxon>Methylobacillus</taxon>
    </lineage>
</organism>
<gene>
    <name evidence="4" type="ORF">SAMN05192560_0178</name>
</gene>
<accession>A0A238XSM5</accession>
<dbReference type="AlphaFoldDB" id="A0A238XSM5"/>
<dbReference type="RefSeq" id="WP_089374340.1">
    <property type="nucleotide sequence ID" value="NZ_FZOA01000001.1"/>
</dbReference>
<evidence type="ECO:0000313" key="4">
    <source>
        <dbReference type="EMBL" id="SNR61995.1"/>
    </source>
</evidence>
<dbReference type="CDD" id="cd04301">
    <property type="entry name" value="NAT_SF"/>
    <property type="match status" value="1"/>
</dbReference>
<dbReference type="Proteomes" id="UP000198305">
    <property type="component" value="Unassembled WGS sequence"/>
</dbReference>
<dbReference type="InterPro" id="IPR050832">
    <property type="entry name" value="Bact_Acetyltransf"/>
</dbReference>
<sequence>MHFYVREADWVTEQASIAAIRSQVFIEEQHVPPELEWDGLDESALHLLAMAEDGQVMGCARVLSDGGIGRMAVLVSWRQQGVGRALLQAAISACQRHGWLDIHLSAQTHAVVFYEKAGFEVISDEYMDAGIPHKAMKLHV</sequence>
<feature type="domain" description="N-acetyltransferase" evidence="3">
    <location>
        <begin position="3"/>
        <end position="140"/>
    </location>
</feature>
<proteinExistence type="predicted"/>
<keyword evidence="1 4" id="KW-0808">Transferase</keyword>